<dbReference type="EMBL" id="RCOS01000137">
    <property type="protein sequence ID" value="RSN72815.1"/>
    <property type="molecule type" value="Genomic_DNA"/>
</dbReference>
<dbReference type="Proteomes" id="UP000277582">
    <property type="component" value="Unassembled WGS sequence"/>
</dbReference>
<dbReference type="AlphaFoldDB" id="A0A3R9RLB7"/>
<reference evidence="2 4" key="2">
    <citation type="journal article" date="2019" name="Nat. Microbiol.">
        <title>Wide diversity of methane and short-chain alkane metabolisms in uncultured archaea.</title>
        <authorList>
            <person name="Borrel G."/>
            <person name="Adam P.S."/>
            <person name="McKay L.J."/>
            <person name="Chen L.X."/>
            <person name="Sierra-Garcia I.N."/>
            <person name="Sieber C.M."/>
            <person name="Letourneur Q."/>
            <person name="Ghozlane A."/>
            <person name="Andersen G.L."/>
            <person name="Li W.J."/>
            <person name="Hallam S.J."/>
            <person name="Muyzer G."/>
            <person name="de Oliveira V.M."/>
            <person name="Inskeep W.P."/>
            <person name="Banfield J.F."/>
            <person name="Gribaldo S."/>
        </authorList>
    </citation>
    <scope>NUCLEOTIDE SEQUENCE [LARGE SCALE GENOMIC DNA]</scope>
    <source>
        <strain evidence="2">NM4</strain>
    </source>
</reference>
<accession>A0A3R9RLB7</accession>
<dbReference type="Gene3D" id="1.10.3760.10">
    <property type="entry name" value="PgpA-like"/>
    <property type="match status" value="1"/>
</dbReference>
<dbReference type="InterPro" id="IPR036681">
    <property type="entry name" value="PgpA-like_sf"/>
</dbReference>
<proteinExistence type="predicted"/>
<gene>
    <name evidence="1" type="ORF">D6D85_12265</name>
    <name evidence="2" type="ORF">EF810_03410</name>
</gene>
<dbReference type="GO" id="GO:0008962">
    <property type="term" value="F:phosphatidylglycerophosphatase activity"/>
    <property type="evidence" value="ECO:0007669"/>
    <property type="project" value="InterPro"/>
</dbReference>
<dbReference type="EMBL" id="RXII01000053">
    <property type="protein sequence ID" value="RZN62154.1"/>
    <property type="molecule type" value="Genomic_DNA"/>
</dbReference>
<dbReference type="GO" id="GO:0006629">
    <property type="term" value="P:lipid metabolic process"/>
    <property type="evidence" value="ECO:0007669"/>
    <property type="project" value="InterPro"/>
</dbReference>
<dbReference type="SUPFAM" id="SSF101307">
    <property type="entry name" value="YutG-like"/>
    <property type="match status" value="1"/>
</dbReference>
<protein>
    <submittedName>
        <fullName evidence="1">Alpha-ribazole phosphatase CobZ</fullName>
    </submittedName>
</protein>
<organism evidence="1 3">
    <name type="scientific">Candidatus Methanodesulfokora washburnensis</name>
    <dbReference type="NCBI Taxonomy" id="2478471"/>
    <lineage>
        <taxon>Archaea</taxon>
        <taxon>Thermoproteota</taxon>
        <taxon>Candidatus Korarchaeia</taxon>
        <taxon>Candidatus Korarchaeia incertae sedis</taxon>
        <taxon>Candidatus Methanodesulfokora</taxon>
    </lineage>
</organism>
<evidence type="ECO:0000313" key="3">
    <source>
        <dbReference type="Proteomes" id="UP000277582"/>
    </source>
</evidence>
<evidence type="ECO:0000313" key="2">
    <source>
        <dbReference type="EMBL" id="RZN62154.1"/>
    </source>
</evidence>
<evidence type="ECO:0000313" key="1">
    <source>
        <dbReference type="EMBL" id="RSN72815.1"/>
    </source>
</evidence>
<dbReference type="OrthoDB" id="53211at2157"/>
<evidence type="ECO:0000313" key="4">
    <source>
        <dbReference type="Proteomes" id="UP000316217"/>
    </source>
</evidence>
<name>A0A3R9RLB7_9CREN</name>
<sequence length="161" mass="17601">MREPPLLKYLEEKGITLEDLINTALELFVPHPGVETKDKAVEILKDEFLDTMSDVNVSCLIFACLRLEEDAKAGIVPGLSKEMLLGRPGPVADEALGIAIANYIGGTRAVFEYVRFDQNKPGILKKLGPFSNDAIGALIAGVSSKMYTRALREAQNLPRSK</sequence>
<comment type="caution">
    <text evidence="1">The sequence shown here is derived from an EMBL/GenBank/DDBJ whole genome shotgun (WGS) entry which is preliminary data.</text>
</comment>
<keyword evidence="3" id="KW-1185">Reference proteome</keyword>
<dbReference type="RefSeq" id="WP_125672250.1">
    <property type="nucleotide sequence ID" value="NZ_RCOS01000137.1"/>
</dbReference>
<reference evidence="1 3" key="1">
    <citation type="submission" date="2018-10" db="EMBL/GenBank/DDBJ databases">
        <title>Co-occurring genomic capacity for anaerobic methane metabolism and dissimilatory sulfite reduction discovered in the Korarchaeota.</title>
        <authorList>
            <person name="Mckay L.J."/>
            <person name="Dlakic M."/>
            <person name="Fields M.W."/>
            <person name="Delmont T.O."/>
            <person name="Eren A.M."/>
            <person name="Jay Z.J."/>
            <person name="Klingelsmith K.B."/>
            <person name="Rusch D.B."/>
            <person name="Inskeep W.P."/>
        </authorList>
    </citation>
    <scope>NUCLEOTIDE SEQUENCE [LARGE SCALE GENOMIC DNA]</scope>
    <source>
        <strain evidence="1 3">MDKW</strain>
    </source>
</reference>
<dbReference type="Proteomes" id="UP000316217">
    <property type="component" value="Unassembled WGS sequence"/>
</dbReference>